<feature type="compositionally biased region" description="Low complexity" evidence="1">
    <location>
        <begin position="62"/>
        <end position="76"/>
    </location>
</feature>
<reference evidence="3 4" key="1">
    <citation type="submission" date="2017-06" db="EMBL/GenBank/DDBJ databases">
        <title>Comparative genomic analysis of Ambrosia Fusariam Clade fungi.</title>
        <authorList>
            <person name="Stajich J.E."/>
            <person name="Carrillo J."/>
            <person name="Kijimoto T."/>
            <person name="Eskalen A."/>
            <person name="O'Donnell K."/>
            <person name="Kasson M."/>
        </authorList>
    </citation>
    <scope>NUCLEOTIDE SEQUENCE [LARGE SCALE GENOMIC DNA]</scope>
    <source>
        <strain evidence="3 4">UCR1854</strain>
    </source>
</reference>
<feature type="region of interest" description="Disordered" evidence="1">
    <location>
        <begin position="57"/>
        <end position="76"/>
    </location>
</feature>
<keyword evidence="2" id="KW-0732">Signal</keyword>
<evidence type="ECO:0000256" key="2">
    <source>
        <dbReference type="SAM" id="SignalP"/>
    </source>
</evidence>
<comment type="caution">
    <text evidence="3">The sequence shown here is derived from an EMBL/GenBank/DDBJ whole genome shotgun (WGS) entry which is preliminary data.</text>
</comment>
<feature type="signal peptide" evidence="2">
    <location>
        <begin position="1"/>
        <end position="19"/>
    </location>
</feature>
<evidence type="ECO:0000313" key="3">
    <source>
        <dbReference type="EMBL" id="RTE83648.1"/>
    </source>
</evidence>
<name>A0A430M6R9_9HYPO</name>
<evidence type="ECO:0000256" key="1">
    <source>
        <dbReference type="SAM" id="MobiDB-lite"/>
    </source>
</evidence>
<organism evidence="3 4">
    <name type="scientific">Fusarium euwallaceae</name>
    <dbReference type="NCBI Taxonomy" id="1147111"/>
    <lineage>
        <taxon>Eukaryota</taxon>
        <taxon>Fungi</taxon>
        <taxon>Dikarya</taxon>
        <taxon>Ascomycota</taxon>
        <taxon>Pezizomycotina</taxon>
        <taxon>Sordariomycetes</taxon>
        <taxon>Hypocreomycetidae</taxon>
        <taxon>Hypocreales</taxon>
        <taxon>Nectriaceae</taxon>
        <taxon>Fusarium</taxon>
        <taxon>Fusarium solani species complex</taxon>
    </lineage>
</organism>
<dbReference type="AlphaFoldDB" id="A0A430M6R9"/>
<protein>
    <submittedName>
        <fullName evidence="3">Uncharacterized protein</fullName>
    </submittedName>
</protein>
<dbReference type="EMBL" id="MIKF01000014">
    <property type="protein sequence ID" value="RTE83648.1"/>
    <property type="molecule type" value="Genomic_DNA"/>
</dbReference>
<evidence type="ECO:0000313" key="4">
    <source>
        <dbReference type="Proteomes" id="UP000287124"/>
    </source>
</evidence>
<keyword evidence="4" id="KW-1185">Reference proteome</keyword>
<feature type="region of interest" description="Disordered" evidence="1">
    <location>
        <begin position="162"/>
        <end position="184"/>
    </location>
</feature>
<proteinExistence type="predicted"/>
<gene>
    <name evidence="3" type="ORF">BHE90_001868</name>
</gene>
<feature type="chain" id="PRO_5019094279" evidence="2">
    <location>
        <begin position="20"/>
        <end position="184"/>
    </location>
</feature>
<accession>A0A430M6R9</accession>
<dbReference type="Proteomes" id="UP000287124">
    <property type="component" value="Unassembled WGS sequence"/>
</dbReference>
<sequence length="184" mass="20419">MTKIVLLLFLDSSLNQSSTDKTPTTPTSSAYTIGMGGLFSALFGNKKQKAWVEPIVNPANQPRPTTSPQPQQQAPRTASIPILVKQGASQPVNHWTNPADYNSRCPYYDEEAAFQAQYYLRGKYGKSWKSPPESNRIFVSPPGVPVPMRSADSVWAVTCGPHRTGPQRTMHFDEAQRRPLSRTN</sequence>